<reference evidence="11 12" key="1">
    <citation type="journal article" date="2013" name="MBio">
        <title>Genome sequencing of the plant pathogen Taphrina deformans, the causal agent of peach leaf curl.</title>
        <authorList>
            <person name="Cisse O.H."/>
            <person name="Almeida J.M.G.C.F."/>
            <person name="Fonseca A."/>
            <person name="Kumar A.A."/>
            <person name="Salojaervi J."/>
            <person name="Overmyer K."/>
            <person name="Hauser P.M."/>
            <person name="Pagni M."/>
        </authorList>
    </citation>
    <scope>NUCLEOTIDE SEQUENCE [LARGE SCALE GENOMIC DNA]</scope>
    <source>
        <strain evidence="12">PYCC 5710 / ATCC 11124 / CBS 356.35 / IMI 108563 / JCM 9778 / NBRC 8474</strain>
    </source>
</reference>
<feature type="region of interest" description="Disordered" evidence="9">
    <location>
        <begin position="59"/>
        <end position="94"/>
    </location>
</feature>
<protein>
    <recommendedName>
        <fullName evidence="8">Sulfhydryl oxidase</fullName>
        <ecNumber evidence="8">1.8.3.2</ecNumber>
    </recommendedName>
</protein>
<dbReference type="EC" id="1.8.3.2" evidence="8"/>
<proteinExistence type="predicted"/>
<dbReference type="PROSITE" id="PS51324">
    <property type="entry name" value="ERV_ALR"/>
    <property type="match status" value="1"/>
</dbReference>
<dbReference type="SUPFAM" id="SSF69000">
    <property type="entry name" value="FAD-dependent thiol oxidase"/>
    <property type="match status" value="1"/>
</dbReference>
<evidence type="ECO:0000256" key="1">
    <source>
        <dbReference type="ARBA" id="ARBA00001974"/>
    </source>
</evidence>
<comment type="catalytic activity">
    <reaction evidence="8">
        <text>2 R'C(R)SH + O2 = R'C(R)S-S(R)CR' + H2O2</text>
        <dbReference type="Rhea" id="RHEA:17357"/>
        <dbReference type="ChEBI" id="CHEBI:15379"/>
        <dbReference type="ChEBI" id="CHEBI:16240"/>
        <dbReference type="ChEBI" id="CHEBI:16520"/>
        <dbReference type="ChEBI" id="CHEBI:17412"/>
        <dbReference type="EC" id="1.8.3.2"/>
    </reaction>
</comment>
<dbReference type="Gene3D" id="4.10.320.60">
    <property type="match status" value="1"/>
</dbReference>
<sequence>MSGTPLGPGYTKRDGIIYGPDGKPCRQCNSLKDLMNMGNNSTTNASPFAFSKRPRLDLDTQEKQEQASVSPALATEDGKDENSGSARSVAFDPEGCPPDVEALGRATWTFLHTTAANYPVRPTPVQQNDMSAFLRTFSMFYPCWVCAEDFREWMAKRENQPVLDSGWAGLGQWMCRAHNEVNRKLGKDEFDCKLWRQRWKDGFKDGRCDP</sequence>
<dbReference type="EMBL" id="CAHR02000060">
    <property type="protein sequence ID" value="CCG81824.1"/>
    <property type="molecule type" value="Genomic_DNA"/>
</dbReference>
<evidence type="ECO:0000256" key="8">
    <source>
        <dbReference type="RuleBase" id="RU371123"/>
    </source>
</evidence>
<dbReference type="FunFam" id="1.20.120.310:FF:000003">
    <property type="entry name" value="Sulfhydryl oxidase"/>
    <property type="match status" value="1"/>
</dbReference>
<evidence type="ECO:0000256" key="6">
    <source>
        <dbReference type="ARBA" id="ARBA00023128"/>
    </source>
</evidence>
<organism evidence="11 12">
    <name type="scientific">Taphrina deformans (strain PYCC 5710 / ATCC 11124 / CBS 356.35 / IMI 108563 / JCM 9778 / NBRC 8474)</name>
    <name type="common">Peach leaf curl fungus</name>
    <name type="synonym">Lalaria deformans</name>
    <dbReference type="NCBI Taxonomy" id="1097556"/>
    <lineage>
        <taxon>Eukaryota</taxon>
        <taxon>Fungi</taxon>
        <taxon>Dikarya</taxon>
        <taxon>Ascomycota</taxon>
        <taxon>Taphrinomycotina</taxon>
        <taxon>Taphrinomycetes</taxon>
        <taxon>Taphrinales</taxon>
        <taxon>Taphrinaceae</taxon>
        <taxon>Taphrina</taxon>
    </lineage>
</organism>
<dbReference type="InterPro" id="IPR039799">
    <property type="entry name" value="ALR/ERV"/>
</dbReference>
<keyword evidence="4 8" id="KW-0274">FAD</keyword>
<evidence type="ECO:0000256" key="9">
    <source>
        <dbReference type="SAM" id="MobiDB-lite"/>
    </source>
</evidence>
<dbReference type="GO" id="GO:0016971">
    <property type="term" value="F:flavin-dependent sulfhydryl oxidase activity"/>
    <property type="evidence" value="ECO:0007669"/>
    <property type="project" value="InterPro"/>
</dbReference>
<evidence type="ECO:0000256" key="7">
    <source>
        <dbReference type="ARBA" id="ARBA00023157"/>
    </source>
</evidence>
<keyword evidence="12" id="KW-1185">Reference proteome</keyword>
<comment type="cofactor">
    <cofactor evidence="1 8">
        <name>FAD</name>
        <dbReference type="ChEBI" id="CHEBI:57692"/>
    </cofactor>
</comment>
<evidence type="ECO:0000256" key="2">
    <source>
        <dbReference type="ARBA" id="ARBA00004569"/>
    </source>
</evidence>
<keyword evidence="3 8" id="KW-0285">Flavoprotein</keyword>
<dbReference type="AlphaFoldDB" id="R4X8C5"/>
<evidence type="ECO:0000259" key="10">
    <source>
        <dbReference type="PROSITE" id="PS51324"/>
    </source>
</evidence>
<feature type="domain" description="ERV/ALR sulfhydryl oxidase" evidence="10">
    <location>
        <begin position="96"/>
        <end position="199"/>
    </location>
</feature>
<dbReference type="STRING" id="1097556.R4X8C5"/>
<keyword evidence="6" id="KW-0496">Mitochondrion</keyword>
<dbReference type="PANTHER" id="PTHR12645:SF0">
    <property type="entry name" value="FAD-LINKED SULFHYDRYL OXIDASE ALR"/>
    <property type="match status" value="1"/>
</dbReference>
<evidence type="ECO:0000313" key="12">
    <source>
        <dbReference type="Proteomes" id="UP000013776"/>
    </source>
</evidence>
<accession>R4X8C5</accession>
<dbReference type="Gene3D" id="1.20.120.310">
    <property type="entry name" value="ERV/ALR sulfhydryl oxidase domain"/>
    <property type="match status" value="1"/>
</dbReference>
<dbReference type="Proteomes" id="UP000013776">
    <property type="component" value="Unassembled WGS sequence"/>
</dbReference>
<dbReference type="Pfam" id="PF04777">
    <property type="entry name" value="Evr1_Alr"/>
    <property type="match status" value="1"/>
</dbReference>
<name>R4X8C5_TAPDE</name>
<keyword evidence="5 8" id="KW-0560">Oxidoreductase</keyword>
<comment type="caution">
    <text evidence="11">The sequence shown here is derived from an EMBL/GenBank/DDBJ whole genome shotgun (WGS) entry which is preliminary data.</text>
</comment>
<dbReference type="PANTHER" id="PTHR12645">
    <property type="entry name" value="ALR/ERV"/>
    <property type="match status" value="1"/>
</dbReference>
<dbReference type="GO" id="GO:0005758">
    <property type="term" value="C:mitochondrial intermembrane space"/>
    <property type="evidence" value="ECO:0007669"/>
    <property type="project" value="UniProtKB-SubCell"/>
</dbReference>
<dbReference type="InterPro" id="IPR017905">
    <property type="entry name" value="ERV/ALR_sulphydryl_oxidase"/>
</dbReference>
<dbReference type="eggNOG" id="KOG3355">
    <property type="taxonomic scope" value="Eukaryota"/>
</dbReference>
<comment type="subcellular location">
    <subcellularLocation>
        <location evidence="2">Mitochondrion intermembrane space</location>
    </subcellularLocation>
</comment>
<evidence type="ECO:0000313" key="11">
    <source>
        <dbReference type="EMBL" id="CCG81824.1"/>
    </source>
</evidence>
<dbReference type="OrthoDB" id="17199at2759"/>
<dbReference type="VEuPathDB" id="FungiDB:TAPDE_001688"/>
<evidence type="ECO:0000256" key="4">
    <source>
        <dbReference type="ARBA" id="ARBA00022827"/>
    </source>
</evidence>
<evidence type="ECO:0000256" key="3">
    <source>
        <dbReference type="ARBA" id="ARBA00022630"/>
    </source>
</evidence>
<keyword evidence="7" id="KW-1015">Disulfide bond</keyword>
<dbReference type="InterPro" id="IPR036774">
    <property type="entry name" value="ERV/ALR_sulphydryl_oxid_sf"/>
</dbReference>
<dbReference type="GO" id="GO:0050660">
    <property type="term" value="F:flavin adenine dinucleotide binding"/>
    <property type="evidence" value="ECO:0007669"/>
    <property type="project" value="TreeGrafter"/>
</dbReference>
<evidence type="ECO:0000256" key="5">
    <source>
        <dbReference type="ARBA" id="ARBA00023002"/>
    </source>
</evidence>
<gene>
    <name evidence="11" type="ORF">TAPDE_001688</name>
</gene>